<dbReference type="SUPFAM" id="SSF103378">
    <property type="entry name" value="2-methylcitrate dehydratase PrpD"/>
    <property type="match status" value="1"/>
</dbReference>
<feature type="domain" description="MmgE/PrpD C-terminal" evidence="3">
    <location>
        <begin position="280"/>
        <end position="405"/>
    </location>
</feature>
<dbReference type="AlphaFoldDB" id="A0A6A6GW04"/>
<dbReference type="InterPro" id="IPR045336">
    <property type="entry name" value="MmgE_PrpD_N"/>
</dbReference>
<sequence length="430" mass="48151">MRSYDGVHIDITHYVYHYRICNPESLQRARMLLLDSLSCAMETIHDGSVRQILGPHVSQTVVTSGFRLPGTSIIEDSVKGAFDLGTLIRYLDHNDALGGASSMNKNSPPPTIRTLLEAMIKAYEIQGCLQLANAFNEHGLDHTILVKVAAAAVVSRLLGLTEEQALAALAHAWMDGHPLRTFRASPNTVGRKGWAAGDACMRAVHLTLLVRNGQEGAPNPLTASRWGFNERLFGSKEFKLPLPYRENIIHRTIMKLTPTEGHTLTAAVAALQLAKKLKQGQLFTASDRDHCMQYIVTVILLKNEQIESTDYRDESPWASSSDVEDLRKRIVMKEDETFSRDYYNPDLRSVPNGIKITFRDGKKLDEVVVHIPSGHPAHPNTPQDAAAKFQKNMGLLFFDEEIRRIKMHLEDDEFCVKDFVDFCIRPGPKL</sequence>
<keyword evidence="5" id="KW-1185">Reference proteome</keyword>
<dbReference type="GO" id="GO:0016829">
    <property type="term" value="F:lyase activity"/>
    <property type="evidence" value="ECO:0007669"/>
    <property type="project" value="InterPro"/>
</dbReference>
<evidence type="ECO:0000313" key="5">
    <source>
        <dbReference type="Proteomes" id="UP000800092"/>
    </source>
</evidence>
<dbReference type="InterPro" id="IPR036148">
    <property type="entry name" value="MmgE/PrpD_sf"/>
</dbReference>
<name>A0A6A6GW04_VIRVR</name>
<feature type="domain" description="MmgE/PrpD N-terminal" evidence="2">
    <location>
        <begin position="10"/>
        <end position="240"/>
    </location>
</feature>
<dbReference type="InterPro" id="IPR042183">
    <property type="entry name" value="MmgE/PrpD_sf_1"/>
</dbReference>
<dbReference type="OrthoDB" id="10055203at2759"/>
<protein>
    <submittedName>
        <fullName evidence="4">2-methylcitrate dehydratase PrpD</fullName>
    </submittedName>
</protein>
<dbReference type="Gene3D" id="1.10.4100.10">
    <property type="entry name" value="2-methylcitrate dehydratase PrpD"/>
    <property type="match status" value="1"/>
</dbReference>
<dbReference type="Pfam" id="PF19305">
    <property type="entry name" value="MmgE_PrpD_C"/>
    <property type="match status" value="1"/>
</dbReference>
<dbReference type="GO" id="GO:0005739">
    <property type="term" value="C:mitochondrion"/>
    <property type="evidence" value="ECO:0007669"/>
    <property type="project" value="TreeGrafter"/>
</dbReference>
<evidence type="ECO:0000313" key="4">
    <source>
        <dbReference type="EMBL" id="KAF2229761.1"/>
    </source>
</evidence>
<dbReference type="InterPro" id="IPR045337">
    <property type="entry name" value="MmgE_PrpD_C"/>
</dbReference>
<evidence type="ECO:0000259" key="3">
    <source>
        <dbReference type="Pfam" id="PF19305"/>
    </source>
</evidence>
<comment type="similarity">
    <text evidence="1">Belongs to the PrpD family.</text>
</comment>
<organism evidence="4 5">
    <name type="scientific">Viridothelium virens</name>
    <name type="common">Speckled blister lichen</name>
    <name type="synonym">Trypethelium virens</name>
    <dbReference type="NCBI Taxonomy" id="1048519"/>
    <lineage>
        <taxon>Eukaryota</taxon>
        <taxon>Fungi</taxon>
        <taxon>Dikarya</taxon>
        <taxon>Ascomycota</taxon>
        <taxon>Pezizomycotina</taxon>
        <taxon>Dothideomycetes</taxon>
        <taxon>Dothideomycetes incertae sedis</taxon>
        <taxon>Trypetheliales</taxon>
        <taxon>Trypetheliaceae</taxon>
        <taxon>Viridothelium</taxon>
    </lineage>
</organism>
<proteinExistence type="inferred from homology"/>
<evidence type="ECO:0000256" key="1">
    <source>
        <dbReference type="ARBA" id="ARBA00006174"/>
    </source>
</evidence>
<dbReference type="EMBL" id="ML991854">
    <property type="protein sequence ID" value="KAF2229761.1"/>
    <property type="molecule type" value="Genomic_DNA"/>
</dbReference>
<reference evidence="4" key="1">
    <citation type="journal article" date="2020" name="Stud. Mycol.">
        <title>101 Dothideomycetes genomes: a test case for predicting lifestyles and emergence of pathogens.</title>
        <authorList>
            <person name="Haridas S."/>
            <person name="Albert R."/>
            <person name="Binder M."/>
            <person name="Bloem J."/>
            <person name="Labutti K."/>
            <person name="Salamov A."/>
            <person name="Andreopoulos B."/>
            <person name="Baker S."/>
            <person name="Barry K."/>
            <person name="Bills G."/>
            <person name="Bluhm B."/>
            <person name="Cannon C."/>
            <person name="Castanera R."/>
            <person name="Culley D."/>
            <person name="Daum C."/>
            <person name="Ezra D."/>
            <person name="Gonzalez J."/>
            <person name="Henrissat B."/>
            <person name="Kuo A."/>
            <person name="Liang C."/>
            <person name="Lipzen A."/>
            <person name="Lutzoni F."/>
            <person name="Magnuson J."/>
            <person name="Mondo S."/>
            <person name="Nolan M."/>
            <person name="Ohm R."/>
            <person name="Pangilinan J."/>
            <person name="Park H.-J."/>
            <person name="Ramirez L."/>
            <person name="Alfaro M."/>
            <person name="Sun H."/>
            <person name="Tritt A."/>
            <person name="Yoshinaga Y."/>
            <person name="Zwiers L.-H."/>
            <person name="Turgeon B."/>
            <person name="Goodwin S."/>
            <person name="Spatafora J."/>
            <person name="Crous P."/>
            <person name="Grigoriev I."/>
        </authorList>
    </citation>
    <scope>NUCLEOTIDE SEQUENCE</scope>
    <source>
        <strain evidence="4">Tuck. ex Michener</strain>
    </source>
</reference>
<dbReference type="Proteomes" id="UP000800092">
    <property type="component" value="Unassembled WGS sequence"/>
</dbReference>
<dbReference type="InterPro" id="IPR005656">
    <property type="entry name" value="MmgE_PrpD"/>
</dbReference>
<dbReference type="Pfam" id="PF03972">
    <property type="entry name" value="MmgE_PrpD_N"/>
    <property type="match status" value="1"/>
</dbReference>
<dbReference type="PANTHER" id="PTHR16943:SF15">
    <property type="entry name" value="DEHYDRATASE (PRPD), PUTATIVE-RELATED"/>
    <property type="match status" value="1"/>
</dbReference>
<accession>A0A6A6GW04</accession>
<evidence type="ECO:0000259" key="2">
    <source>
        <dbReference type="Pfam" id="PF03972"/>
    </source>
</evidence>
<gene>
    <name evidence="4" type="ORF">EV356DRAFT_561883</name>
</gene>
<dbReference type="PANTHER" id="PTHR16943">
    <property type="entry name" value="2-METHYLCITRATE DEHYDRATASE-RELATED"/>
    <property type="match status" value="1"/>
</dbReference>